<dbReference type="OMA" id="FALFEVW"/>
<gene>
    <name evidence="2" type="ORF">B5807_03009</name>
</gene>
<dbReference type="InterPro" id="IPR020301">
    <property type="entry name" value="Mrx7"/>
</dbReference>
<dbReference type="Proteomes" id="UP000193240">
    <property type="component" value="Unassembled WGS sequence"/>
</dbReference>
<sequence length="76" mass="8849">MAPWFALLEAWAVAALIRSPTFNRAIHKAYRKINKIPDLEPKNGLGRTGPSAFDHFKDEVKTQFKELTWQKRDPRK</sequence>
<dbReference type="Pfam" id="PF10906">
    <property type="entry name" value="Mrx7"/>
    <property type="match status" value="1"/>
</dbReference>
<evidence type="ECO:0000313" key="2">
    <source>
        <dbReference type="EMBL" id="OSS52574.1"/>
    </source>
</evidence>
<dbReference type="AlphaFoldDB" id="A0A1Y2M8X9"/>
<feature type="chain" id="PRO_5012033787" evidence="1">
    <location>
        <begin position="17"/>
        <end position="76"/>
    </location>
</feature>
<name>A0A1Y2M8X9_EPING</name>
<reference evidence="2 3" key="1">
    <citation type="journal article" date="2017" name="Genome Announc.">
        <title>Genome sequence of the saprophytic ascomycete Epicoccum nigrum ICMP 19927 strain isolated from New Zealand.</title>
        <authorList>
            <person name="Fokin M."/>
            <person name="Fleetwood D."/>
            <person name="Weir B.S."/>
            <person name="Villas-Boas S.G."/>
        </authorList>
    </citation>
    <scope>NUCLEOTIDE SEQUENCE [LARGE SCALE GENOMIC DNA]</scope>
    <source>
        <strain evidence="2 3">ICMP 19927</strain>
    </source>
</reference>
<proteinExistence type="predicted"/>
<organism evidence="2 3">
    <name type="scientific">Epicoccum nigrum</name>
    <name type="common">Soil fungus</name>
    <name type="synonym">Epicoccum purpurascens</name>
    <dbReference type="NCBI Taxonomy" id="105696"/>
    <lineage>
        <taxon>Eukaryota</taxon>
        <taxon>Fungi</taxon>
        <taxon>Dikarya</taxon>
        <taxon>Ascomycota</taxon>
        <taxon>Pezizomycotina</taxon>
        <taxon>Dothideomycetes</taxon>
        <taxon>Pleosporomycetidae</taxon>
        <taxon>Pleosporales</taxon>
        <taxon>Pleosporineae</taxon>
        <taxon>Didymellaceae</taxon>
        <taxon>Epicoccum</taxon>
    </lineage>
</organism>
<evidence type="ECO:0000256" key="1">
    <source>
        <dbReference type="SAM" id="SignalP"/>
    </source>
</evidence>
<feature type="signal peptide" evidence="1">
    <location>
        <begin position="1"/>
        <end position="16"/>
    </location>
</feature>
<keyword evidence="3" id="KW-1185">Reference proteome</keyword>
<accession>A0A1Y2M8X9</accession>
<evidence type="ECO:0000313" key="3">
    <source>
        <dbReference type="Proteomes" id="UP000193240"/>
    </source>
</evidence>
<keyword evidence="1" id="KW-0732">Signal</keyword>
<dbReference type="InParanoid" id="A0A1Y2M8X9"/>
<dbReference type="EMBL" id="KZ107839">
    <property type="protein sequence ID" value="OSS52574.1"/>
    <property type="molecule type" value="Genomic_DNA"/>
</dbReference>
<protein>
    <submittedName>
        <fullName evidence="2">Uncharacterized protein</fullName>
    </submittedName>
</protein>